<dbReference type="OrthoDB" id="9775849at2"/>
<dbReference type="AlphaFoldDB" id="A0A285CQV0"/>
<evidence type="ECO:0000256" key="1">
    <source>
        <dbReference type="ARBA" id="ARBA00010688"/>
    </source>
</evidence>
<dbReference type="InterPro" id="IPR052700">
    <property type="entry name" value="Carb_kinase_PfkB-like"/>
</dbReference>
<gene>
    <name evidence="5" type="ORF">SAMN05877753_10358</name>
</gene>
<dbReference type="Proteomes" id="UP000219546">
    <property type="component" value="Unassembled WGS sequence"/>
</dbReference>
<dbReference type="InterPro" id="IPR011611">
    <property type="entry name" value="PfkB_dom"/>
</dbReference>
<evidence type="ECO:0000313" key="5">
    <source>
        <dbReference type="EMBL" id="SNX69448.1"/>
    </source>
</evidence>
<feature type="domain" description="Carbohydrate kinase PfkB" evidence="4">
    <location>
        <begin position="15"/>
        <end position="263"/>
    </location>
</feature>
<evidence type="ECO:0000256" key="3">
    <source>
        <dbReference type="ARBA" id="ARBA00022777"/>
    </source>
</evidence>
<dbReference type="SUPFAM" id="SSF53613">
    <property type="entry name" value="Ribokinase-like"/>
    <property type="match status" value="1"/>
</dbReference>
<dbReference type="EMBL" id="OAOP01000003">
    <property type="protein sequence ID" value="SNX69448.1"/>
    <property type="molecule type" value="Genomic_DNA"/>
</dbReference>
<dbReference type="GO" id="GO:0016301">
    <property type="term" value="F:kinase activity"/>
    <property type="evidence" value="ECO:0007669"/>
    <property type="project" value="UniProtKB-KW"/>
</dbReference>
<dbReference type="PROSITE" id="PS00584">
    <property type="entry name" value="PFKB_KINASES_2"/>
    <property type="match status" value="1"/>
</dbReference>
<dbReference type="InterPro" id="IPR029056">
    <property type="entry name" value="Ribokinase-like"/>
</dbReference>
<dbReference type="PANTHER" id="PTHR43320:SF3">
    <property type="entry name" value="CARBOHYDRATE KINASE PFKB DOMAIN-CONTAINING PROTEIN"/>
    <property type="match status" value="1"/>
</dbReference>
<keyword evidence="2" id="KW-0808">Transferase</keyword>
<sequence length="279" mass="31262">MKLITIGDNVVDCYLDQHKYYPGGNCVNVAVHAKRNGASKVAYIGIFGNDEPAGHIKYALSQEGIDYHFSREVFGITGQPKVTLTEENDRVFVGGPKNTVQHKFKIQLIQEELDYIKTFDLCHVSCYSSMESELPKLSQVSKIAFDFSNKKDLSYIESIAPYISYAFFSAAELSDEELERFIQFLTSFRFEVIGLTRGGRPALFIKNGVVYEQKLREIDVIDTMGAGDSLIAGFLTSYMNGDDIEVAIEKGTQSAEKACQTYGGFGYPKEMEMISKHPR</sequence>
<reference evidence="5 6" key="1">
    <citation type="submission" date="2017-08" db="EMBL/GenBank/DDBJ databases">
        <authorList>
            <person name="de Groot N.N."/>
        </authorList>
    </citation>
    <scope>NUCLEOTIDE SEQUENCE [LARGE SCALE GENOMIC DNA]</scope>
    <source>
        <strain evidence="5 6">JC228</strain>
    </source>
</reference>
<keyword evidence="3 5" id="KW-0418">Kinase</keyword>
<proteinExistence type="inferred from homology"/>
<evidence type="ECO:0000256" key="2">
    <source>
        <dbReference type="ARBA" id="ARBA00022679"/>
    </source>
</evidence>
<dbReference type="InterPro" id="IPR002173">
    <property type="entry name" value="Carboh/pur_kinase_PfkB_CS"/>
</dbReference>
<evidence type="ECO:0000313" key="6">
    <source>
        <dbReference type="Proteomes" id="UP000219546"/>
    </source>
</evidence>
<accession>A0A285CQV0</accession>
<dbReference type="PANTHER" id="PTHR43320">
    <property type="entry name" value="SUGAR KINASE"/>
    <property type="match status" value="1"/>
</dbReference>
<organism evidence="5 6">
    <name type="scientific">Bacillus oleivorans</name>
    <dbReference type="NCBI Taxonomy" id="1448271"/>
    <lineage>
        <taxon>Bacteria</taxon>
        <taxon>Bacillati</taxon>
        <taxon>Bacillota</taxon>
        <taxon>Bacilli</taxon>
        <taxon>Bacillales</taxon>
        <taxon>Bacillaceae</taxon>
        <taxon>Bacillus</taxon>
    </lineage>
</organism>
<evidence type="ECO:0000259" key="4">
    <source>
        <dbReference type="Pfam" id="PF00294"/>
    </source>
</evidence>
<keyword evidence="6" id="KW-1185">Reference proteome</keyword>
<name>A0A285CQV0_9BACI</name>
<protein>
    <submittedName>
        <fullName evidence="5">Fructoselysine 6-kinase</fullName>
    </submittedName>
</protein>
<dbReference type="Pfam" id="PF00294">
    <property type="entry name" value="PfkB"/>
    <property type="match status" value="1"/>
</dbReference>
<dbReference type="RefSeq" id="WP_097158005.1">
    <property type="nucleotide sequence ID" value="NZ_JBEPMQ010000002.1"/>
</dbReference>
<comment type="similarity">
    <text evidence="1">Belongs to the carbohydrate kinase PfkB family.</text>
</comment>
<dbReference type="Gene3D" id="3.40.1190.20">
    <property type="match status" value="1"/>
</dbReference>